<dbReference type="Pfam" id="PF03737">
    <property type="entry name" value="RraA-like"/>
    <property type="match status" value="1"/>
</dbReference>
<comment type="cofactor">
    <cofactor evidence="5">
        <name>Mg(2+)</name>
        <dbReference type="ChEBI" id="CHEBI:18420"/>
    </cofactor>
</comment>
<dbReference type="AlphaFoldDB" id="A0A261S6K4"/>
<keyword evidence="5" id="KW-0479">Metal-binding</keyword>
<dbReference type="CDD" id="cd16841">
    <property type="entry name" value="RraA_family"/>
    <property type="match status" value="1"/>
</dbReference>
<dbReference type="GO" id="GO:0032259">
    <property type="term" value="P:methylation"/>
    <property type="evidence" value="ECO:0007669"/>
    <property type="project" value="UniProtKB-KW"/>
</dbReference>
<dbReference type="PANTHER" id="PTHR33254:SF4">
    <property type="entry name" value="4-HYDROXY-4-METHYL-2-OXOGLUTARATE ALDOLASE 3-RELATED"/>
    <property type="match status" value="1"/>
</dbReference>
<keyword evidence="5" id="KW-0460">Magnesium</keyword>
<evidence type="ECO:0000256" key="1">
    <source>
        <dbReference type="ARBA" id="ARBA00001968"/>
    </source>
</evidence>
<dbReference type="Proteomes" id="UP000217005">
    <property type="component" value="Unassembled WGS sequence"/>
</dbReference>
<accession>A0A261S6K4</accession>
<proteinExistence type="predicted"/>
<keyword evidence="6" id="KW-0808">Transferase</keyword>
<dbReference type="NCBIfam" id="NF004850">
    <property type="entry name" value="PRK06201.1"/>
    <property type="match status" value="1"/>
</dbReference>
<keyword evidence="6" id="KW-0489">Methyltransferase</keyword>
<gene>
    <name evidence="6" type="ORF">CEG14_19275</name>
</gene>
<dbReference type="EMBL" id="NEVL01000004">
    <property type="protein sequence ID" value="OZI33004.1"/>
    <property type="molecule type" value="Genomic_DNA"/>
</dbReference>
<name>A0A261S6K4_9BORD</name>
<dbReference type="InterPro" id="IPR036704">
    <property type="entry name" value="RraA/RraA-like_sf"/>
</dbReference>
<dbReference type="Gene3D" id="3.50.30.40">
    <property type="entry name" value="Ribonuclease E inhibitor RraA/RraA-like"/>
    <property type="match status" value="1"/>
</dbReference>
<evidence type="ECO:0000256" key="5">
    <source>
        <dbReference type="PIRSR" id="PIRSR605493-1"/>
    </source>
</evidence>
<protein>
    <recommendedName>
        <fullName evidence="2">Putative 4-hydroxy-4-methyl-2-oxoglutarate aldolase</fullName>
    </recommendedName>
    <alternativeName>
        <fullName evidence="3">Regulator of ribonuclease activity homolog</fullName>
    </alternativeName>
    <alternativeName>
        <fullName evidence="4">RraA-like protein</fullName>
    </alternativeName>
</protein>
<evidence type="ECO:0000256" key="4">
    <source>
        <dbReference type="ARBA" id="ARBA00030169"/>
    </source>
</evidence>
<evidence type="ECO:0000313" key="6">
    <source>
        <dbReference type="EMBL" id="OZI33004.1"/>
    </source>
</evidence>
<evidence type="ECO:0000256" key="2">
    <source>
        <dbReference type="ARBA" id="ARBA00016549"/>
    </source>
</evidence>
<dbReference type="PANTHER" id="PTHR33254">
    <property type="entry name" value="4-HYDROXY-4-METHYL-2-OXOGLUTARATE ALDOLASE 3-RELATED"/>
    <property type="match status" value="1"/>
</dbReference>
<feature type="binding site" evidence="5">
    <location>
        <position position="122"/>
    </location>
    <ligand>
        <name>Mg(2+)</name>
        <dbReference type="ChEBI" id="CHEBI:18420"/>
    </ligand>
</feature>
<evidence type="ECO:0000256" key="3">
    <source>
        <dbReference type="ARBA" id="ARBA00029596"/>
    </source>
</evidence>
<organism evidence="6 7">
    <name type="scientific">Bordetella genomosp. 1</name>
    <dbReference type="NCBI Taxonomy" id="1395607"/>
    <lineage>
        <taxon>Bacteria</taxon>
        <taxon>Pseudomonadati</taxon>
        <taxon>Pseudomonadota</taxon>
        <taxon>Betaproteobacteria</taxon>
        <taxon>Burkholderiales</taxon>
        <taxon>Alcaligenaceae</taxon>
        <taxon>Bordetella</taxon>
    </lineage>
</organism>
<evidence type="ECO:0000313" key="7">
    <source>
        <dbReference type="Proteomes" id="UP000217005"/>
    </source>
</evidence>
<dbReference type="SUPFAM" id="SSF89562">
    <property type="entry name" value="RraA-like"/>
    <property type="match status" value="1"/>
</dbReference>
<feature type="binding site" evidence="5">
    <location>
        <position position="121"/>
    </location>
    <ligand>
        <name>substrate</name>
    </ligand>
</feature>
<comment type="caution">
    <text evidence="6">The sequence shown here is derived from an EMBL/GenBank/DDBJ whole genome shotgun (WGS) entry which is preliminary data.</text>
</comment>
<comment type="cofactor">
    <cofactor evidence="1">
        <name>a divalent metal cation</name>
        <dbReference type="ChEBI" id="CHEBI:60240"/>
    </cofactor>
</comment>
<dbReference type="GO" id="GO:0046872">
    <property type="term" value="F:metal ion binding"/>
    <property type="evidence" value="ECO:0007669"/>
    <property type="project" value="UniProtKB-KW"/>
</dbReference>
<dbReference type="OrthoDB" id="8717144at2"/>
<reference evidence="6 7" key="1">
    <citation type="submission" date="2017-05" db="EMBL/GenBank/DDBJ databases">
        <title>Complete and WGS of Bordetella genogroups.</title>
        <authorList>
            <person name="Spilker T."/>
            <person name="LiPuma J."/>
        </authorList>
    </citation>
    <scope>NUCLEOTIDE SEQUENCE [LARGE SCALE GENOMIC DNA]</scope>
    <source>
        <strain evidence="6 7">AU17610</strain>
    </source>
</reference>
<dbReference type="GO" id="GO:0008168">
    <property type="term" value="F:methyltransferase activity"/>
    <property type="evidence" value="ECO:0007669"/>
    <property type="project" value="UniProtKB-KW"/>
</dbReference>
<sequence>MSSFGFRILPQPESRVADDIVAGFADIGTAQISDCMGRLYGAQGLDALHRNAARIVGRAVTVKTRPGDNLMIHKAIALAGPGDVIVVDGAGQLTNALVGELMAMDAQSRGIVAFVIDGAVRDLDVFQQGDFGCFARGVSHKGPYKDGPGEINVPVSIGGQVICAGDVIIGDADGVVAVPLALAADVLAAARKKESDEQLTKEKLRAGTYTKPWVDRTIAEKTGGAK</sequence>
<dbReference type="RefSeq" id="WP_094827999.1">
    <property type="nucleotide sequence ID" value="NZ_NEVL01000004.1"/>
</dbReference>
<feature type="binding site" evidence="5">
    <location>
        <begin position="99"/>
        <end position="102"/>
    </location>
    <ligand>
        <name>substrate</name>
    </ligand>
</feature>
<dbReference type="InterPro" id="IPR005493">
    <property type="entry name" value="RraA/RraA-like"/>
</dbReference>